<comment type="caution">
    <text evidence="2">The sequence shown here is derived from an EMBL/GenBank/DDBJ whole genome shotgun (WGS) entry which is preliminary data.</text>
</comment>
<proteinExistence type="predicted"/>
<feature type="region of interest" description="Disordered" evidence="1">
    <location>
        <begin position="1"/>
        <end position="21"/>
    </location>
</feature>
<evidence type="ECO:0000313" key="2">
    <source>
        <dbReference type="EMBL" id="MBB3040380.1"/>
    </source>
</evidence>
<feature type="region of interest" description="Disordered" evidence="1">
    <location>
        <begin position="161"/>
        <end position="183"/>
    </location>
</feature>
<keyword evidence="3" id="KW-1185">Reference proteome</keyword>
<protein>
    <submittedName>
        <fullName evidence="2">Uncharacterized protein</fullName>
    </submittedName>
</protein>
<feature type="compositionally biased region" description="Low complexity" evidence="1">
    <location>
        <begin position="172"/>
        <end position="183"/>
    </location>
</feature>
<evidence type="ECO:0000256" key="1">
    <source>
        <dbReference type="SAM" id="MobiDB-lite"/>
    </source>
</evidence>
<dbReference type="Proteomes" id="UP000589626">
    <property type="component" value="Unassembled WGS sequence"/>
</dbReference>
<reference evidence="2 3" key="1">
    <citation type="submission" date="2020-08" db="EMBL/GenBank/DDBJ databases">
        <title>Sequencing the genomes of 1000 actinobacteria strains.</title>
        <authorList>
            <person name="Klenk H.-P."/>
        </authorList>
    </citation>
    <scope>NUCLEOTIDE SEQUENCE [LARGE SCALE GENOMIC DNA]</scope>
    <source>
        <strain evidence="2 3">DSM 105498</strain>
    </source>
</reference>
<gene>
    <name evidence="2" type="ORF">FHU40_000181</name>
</gene>
<sequence length="183" mass="19400">MVDPLTGWSADMELGGRRAGGRDPWRADGVVDLVDRADPGLGLSVRGGPPLTAGRCGQPGARLGARHLDELAQSLQPAAIGVCGMVVGDELEATHQRVSPAKDLAAFCRISRSVVSFVVSPAARRSRPRVGRSSAPASPQWVPRGWSLTASTAVGWRSTSCQRRSSFRSRRPQASPAACHARR</sequence>
<organism evidence="2 3">
    <name type="scientific">Nocardioides soli</name>
    <dbReference type="NCBI Taxonomy" id="1036020"/>
    <lineage>
        <taxon>Bacteria</taxon>
        <taxon>Bacillati</taxon>
        <taxon>Actinomycetota</taxon>
        <taxon>Actinomycetes</taxon>
        <taxon>Propionibacteriales</taxon>
        <taxon>Nocardioidaceae</taxon>
        <taxon>Nocardioides</taxon>
    </lineage>
</organism>
<name>A0A7W4VRD8_9ACTN</name>
<dbReference type="AlphaFoldDB" id="A0A7W4VRD8"/>
<accession>A0A7W4VRD8</accession>
<evidence type="ECO:0000313" key="3">
    <source>
        <dbReference type="Proteomes" id="UP000589626"/>
    </source>
</evidence>
<dbReference type="EMBL" id="JACHWR010000001">
    <property type="protein sequence ID" value="MBB3040380.1"/>
    <property type="molecule type" value="Genomic_DNA"/>
</dbReference>